<dbReference type="NCBIfam" id="TIGR00741">
    <property type="entry name" value="yfiA"/>
    <property type="match status" value="1"/>
</dbReference>
<accession>A0A9D2L443</accession>
<dbReference type="Pfam" id="PF02482">
    <property type="entry name" value="Ribosomal_S30AE"/>
    <property type="match status" value="1"/>
</dbReference>
<reference evidence="1" key="2">
    <citation type="submission" date="2021-04" db="EMBL/GenBank/DDBJ databases">
        <authorList>
            <person name="Gilroy R."/>
        </authorList>
    </citation>
    <scope>NUCLEOTIDE SEQUENCE</scope>
    <source>
        <strain evidence="1">CHK169-11906</strain>
    </source>
</reference>
<name>A0A9D2L443_9BACT</name>
<protein>
    <submittedName>
        <fullName evidence="1">Ribosome-associated translation inhibitor RaiA</fullName>
    </submittedName>
</protein>
<sequence>MKVQIQSVKFDADKKLVEFVEHKMDKLDRFAERVTGANVILKLDKDHEQGNKVATISLALPGHDLVAENRAKTFEEAVDLSIEAIKRQIDKAKGKFDK</sequence>
<gene>
    <name evidence="1" type="primary">raiA</name>
    <name evidence="1" type="ORF">H9779_04930</name>
</gene>
<dbReference type="EMBL" id="DWYR01000013">
    <property type="protein sequence ID" value="HJA98924.1"/>
    <property type="molecule type" value="Genomic_DNA"/>
</dbReference>
<evidence type="ECO:0000313" key="2">
    <source>
        <dbReference type="Proteomes" id="UP000824259"/>
    </source>
</evidence>
<dbReference type="InterPro" id="IPR036567">
    <property type="entry name" value="RHF-like"/>
</dbReference>
<dbReference type="SUPFAM" id="SSF69754">
    <property type="entry name" value="Ribosome binding protein Y (YfiA homologue)"/>
    <property type="match status" value="1"/>
</dbReference>
<dbReference type="InterPro" id="IPR003489">
    <property type="entry name" value="RHF/RaiA"/>
</dbReference>
<dbReference type="AlphaFoldDB" id="A0A9D2L443"/>
<dbReference type="Proteomes" id="UP000824259">
    <property type="component" value="Unassembled WGS sequence"/>
</dbReference>
<reference evidence="1" key="1">
    <citation type="journal article" date="2021" name="PeerJ">
        <title>Extensive microbial diversity within the chicken gut microbiome revealed by metagenomics and culture.</title>
        <authorList>
            <person name="Gilroy R."/>
            <person name="Ravi A."/>
            <person name="Getino M."/>
            <person name="Pursley I."/>
            <person name="Horton D.L."/>
            <person name="Alikhan N.F."/>
            <person name="Baker D."/>
            <person name="Gharbi K."/>
            <person name="Hall N."/>
            <person name="Watson M."/>
            <person name="Adriaenssens E.M."/>
            <person name="Foster-Nyarko E."/>
            <person name="Jarju S."/>
            <person name="Secka A."/>
            <person name="Antonio M."/>
            <person name="Oren A."/>
            <person name="Chaudhuri R.R."/>
            <person name="La Ragione R."/>
            <person name="Hildebrand F."/>
            <person name="Pallen M.J."/>
        </authorList>
    </citation>
    <scope>NUCLEOTIDE SEQUENCE</scope>
    <source>
        <strain evidence="1">CHK169-11906</strain>
    </source>
</reference>
<proteinExistence type="predicted"/>
<dbReference type="Gene3D" id="3.30.160.100">
    <property type="entry name" value="Ribosome hibernation promotion factor-like"/>
    <property type="match status" value="1"/>
</dbReference>
<evidence type="ECO:0000313" key="1">
    <source>
        <dbReference type="EMBL" id="HJA98924.1"/>
    </source>
</evidence>
<comment type="caution">
    <text evidence="1">The sequence shown here is derived from an EMBL/GenBank/DDBJ whole genome shotgun (WGS) entry which is preliminary data.</text>
</comment>
<organism evidence="1 2">
    <name type="scientific">Candidatus Alistipes avicola</name>
    <dbReference type="NCBI Taxonomy" id="2838432"/>
    <lineage>
        <taxon>Bacteria</taxon>
        <taxon>Pseudomonadati</taxon>
        <taxon>Bacteroidota</taxon>
        <taxon>Bacteroidia</taxon>
        <taxon>Bacteroidales</taxon>
        <taxon>Rikenellaceae</taxon>
        <taxon>Alistipes</taxon>
    </lineage>
</organism>